<dbReference type="InterPro" id="IPR035940">
    <property type="entry name" value="CAP_sf"/>
</dbReference>
<dbReference type="PANTHER" id="PTHR10334">
    <property type="entry name" value="CYSTEINE-RICH SECRETORY PROTEIN-RELATED"/>
    <property type="match status" value="1"/>
</dbReference>
<dbReference type="InterPro" id="IPR014044">
    <property type="entry name" value="CAP_dom"/>
</dbReference>
<evidence type="ECO:0000313" key="3">
    <source>
        <dbReference type="EMBL" id="KAF3434544.1"/>
    </source>
</evidence>
<dbReference type="OrthoDB" id="337038at2759"/>
<dbReference type="PRINTS" id="PR00837">
    <property type="entry name" value="V5TPXLIKE"/>
</dbReference>
<dbReference type="Gene3D" id="3.40.33.10">
    <property type="entry name" value="CAP"/>
    <property type="match status" value="2"/>
</dbReference>
<dbReference type="SMART" id="SM00198">
    <property type="entry name" value="SCP"/>
    <property type="match status" value="1"/>
</dbReference>
<gene>
    <name evidence="3" type="ORF">FNV43_RR21629</name>
</gene>
<comment type="caution">
    <text evidence="3">The sequence shown here is derived from an EMBL/GenBank/DDBJ whole genome shotgun (WGS) entry which is preliminary data.</text>
</comment>
<accession>A0A8K0GQA7</accession>
<evidence type="ECO:0000256" key="1">
    <source>
        <dbReference type="SAM" id="SignalP"/>
    </source>
</evidence>
<evidence type="ECO:0000259" key="2">
    <source>
        <dbReference type="SMART" id="SM00198"/>
    </source>
</evidence>
<dbReference type="AlphaFoldDB" id="A0A8K0GQA7"/>
<evidence type="ECO:0000313" key="4">
    <source>
        <dbReference type="Proteomes" id="UP000796880"/>
    </source>
</evidence>
<dbReference type="EMBL" id="VOIH02000010">
    <property type="protein sequence ID" value="KAF3434544.1"/>
    <property type="molecule type" value="Genomic_DNA"/>
</dbReference>
<dbReference type="InterPro" id="IPR001283">
    <property type="entry name" value="CRISP-related"/>
</dbReference>
<dbReference type="PROSITE" id="PS01010">
    <property type="entry name" value="CRISP_2"/>
    <property type="match status" value="1"/>
</dbReference>
<feature type="domain" description="SCP" evidence="2">
    <location>
        <begin position="29"/>
        <end position="132"/>
    </location>
</feature>
<dbReference type="InterPro" id="IPR018244">
    <property type="entry name" value="Allrgn_V5/Tpx1_CS"/>
</dbReference>
<sequence>MTLPLSKPRLTCLIMACLSILLQPSDAQNPQQDYINVHNAARAEVGVANITWDNNVATYAYNYVKSRLGDCNLVHSNGPYGENLAKGSALSFSGTTAVVWSSSVRLGCARLQCNNGWWFVSCNYDPPGNYVNEYPY</sequence>
<proteinExistence type="predicted"/>
<name>A0A8K0GQA7_9ROSA</name>
<reference evidence="3" key="1">
    <citation type="submission" date="2020-03" db="EMBL/GenBank/DDBJ databases">
        <title>A high-quality chromosome-level genome assembly of a woody plant with both climbing and erect habits, Rhamnella rubrinervis.</title>
        <authorList>
            <person name="Lu Z."/>
            <person name="Yang Y."/>
            <person name="Zhu X."/>
            <person name="Sun Y."/>
        </authorList>
    </citation>
    <scope>NUCLEOTIDE SEQUENCE</scope>
    <source>
        <strain evidence="3">BYM</strain>
        <tissue evidence="3">Leaf</tissue>
    </source>
</reference>
<keyword evidence="1" id="KW-0732">Signal</keyword>
<feature type="signal peptide" evidence="1">
    <location>
        <begin position="1"/>
        <end position="27"/>
    </location>
</feature>
<dbReference type="Proteomes" id="UP000796880">
    <property type="component" value="Unassembled WGS sequence"/>
</dbReference>
<protein>
    <recommendedName>
        <fullName evidence="2">SCP domain-containing protein</fullName>
    </recommendedName>
</protein>
<feature type="chain" id="PRO_5035457355" description="SCP domain-containing protein" evidence="1">
    <location>
        <begin position="28"/>
        <end position="136"/>
    </location>
</feature>
<keyword evidence="4" id="KW-1185">Reference proteome</keyword>
<dbReference type="GO" id="GO:0005576">
    <property type="term" value="C:extracellular region"/>
    <property type="evidence" value="ECO:0007669"/>
    <property type="project" value="InterPro"/>
</dbReference>
<organism evidence="3 4">
    <name type="scientific">Rhamnella rubrinervis</name>
    <dbReference type="NCBI Taxonomy" id="2594499"/>
    <lineage>
        <taxon>Eukaryota</taxon>
        <taxon>Viridiplantae</taxon>
        <taxon>Streptophyta</taxon>
        <taxon>Embryophyta</taxon>
        <taxon>Tracheophyta</taxon>
        <taxon>Spermatophyta</taxon>
        <taxon>Magnoliopsida</taxon>
        <taxon>eudicotyledons</taxon>
        <taxon>Gunneridae</taxon>
        <taxon>Pentapetalae</taxon>
        <taxon>rosids</taxon>
        <taxon>fabids</taxon>
        <taxon>Rosales</taxon>
        <taxon>Rhamnaceae</taxon>
        <taxon>rhamnoid group</taxon>
        <taxon>Rhamneae</taxon>
        <taxon>Rhamnella</taxon>
    </lineage>
</organism>
<dbReference type="SUPFAM" id="SSF55797">
    <property type="entry name" value="PR-1-like"/>
    <property type="match status" value="1"/>
</dbReference>